<accession>A0A7W1YG97</accession>
<dbReference type="PANTHER" id="PTHR43861">
    <property type="entry name" value="TRANS-ACONITATE 2-METHYLTRANSFERASE-RELATED"/>
    <property type="match status" value="1"/>
</dbReference>
<feature type="domain" description="Methyltransferase" evidence="2">
    <location>
        <begin position="37"/>
        <end position="146"/>
    </location>
</feature>
<dbReference type="AlphaFoldDB" id="A0A7W1YG97"/>
<dbReference type="CDD" id="cd02440">
    <property type="entry name" value="AdoMet_MTases"/>
    <property type="match status" value="1"/>
</dbReference>
<reference evidence="3 4" key="2">
    <citation type="submission" date="2020-08" db="EMBL/GenBank/DDBJ databases">
        <title>Listeria ohnekaius sp. nov. and Listeria portnoyii sp. nov. isolated from non-agricultural and natural environments.</title>
        <authorList>
            <person name="Weller D."/>
            <person name="Belias A.M."/>
            <person name="Liao J."/>
            <person name="Guo S."/>
            <person name="Orsi R.H."/>
            <person name="Wiedmann M."/>
        </authorList>
    </citation>
    <scope>NUCLEOTIDE SEQUENCE [LARGE SCALE GENOMIC DNA]</scope>
    <source>
        <strain evidence="3 4">FSL W9-0585</strain>
    </source>
</reference>
<proteinExistence type="predicted"/>
<keyword evidence="3" id="KW-0489">Methyltransferase</keyword>
<evidence type="ECO:0000256" key="1">
    <source>
        <dbReference type="ARBA" id="ARBA00022679"/>
    </source>
</evidence>
<keyword evidence="1 3" id="KW-0808">Transferase</keyword>
<dbReference type="PANTHER" id="PTHR43861:SF3">
    <property type="entry name" value="PUTATIVE (AFU_ORTHOLOGUE AFUA_2G14390)-RELATED"/>
    <property type="match status" value="1"/>
</dbReference>
<dbReference type="GO" id="GO:0008168">
    <property type="term" value="F:methyltransferase activity"/>
    <property type="evidence" value="ECO:0007669"/>
    <property type="project" value="UniProtKB-KW"/>
</dbReference>
<dbReference type="RefSeq" id="WP_181676628.1">
    <property type="nucleotide sequence ID" value="NZ_JABJVM010000008.1"/>
</dbReference>
<comment type="caution">
    <text evidence="3">The sequence shown here is derived from an EMBL/GenBank/DDBJ whole genome shotgun (WGS) entry which is preliminary data.</text>
</comment>
<dbReference type="Proteomes" id="UP000548787">
    <property type="component" value="Unassembled WGS sequence"/>
</dbReference>
<dbReference type="Pfam" id="PF13847">
    <property type="entry name" value="Methyltransf_31"/>
    <property type="match status" value="1"/>
</dbReference>
<dbReference type="EMBL" id="JABJVM010000008">
    <property type="protein sequence ID" value="MBA3926461.1"/>
    <property type="molecule type" value="Genomic_DNA"/>
</dbReference>
<gene>
    <name evidence="3" type="ORF">HPK16_08910</name>
</gene>
<sequence length="198" mass="21822">MEENVFETMARKYDSSERIELANIIATKISEELTQAKDKTLIDYGSGTGLVGLQMADYVKNAILIDSSSTMVEIINEKVTENNISNVQTIVADLTKDTIDVKADIIIVSLVLLHIPDTKLILEKLYATLHADGQLIIVDFDKNPAISHPKVHNGFVASELEALLTDVGFQSASIQLFHSGKKLFMKQDATLFIAVSQK</sequence>
<name>A0A7W1YG97_9LIST</name>
<evidence type="ECO:0000313" key="4">
    <source>
        <dbReference type="Proteomes" id="UP000548787"/>
    </source>
</evidence>
<organism evidence="3 4">
    <name type="scientific">Listeria rustica</name>
    <dbReference type="NCBI Taxonomy" id="2713503"/>
    <lineage>
        <taxon>Bacteria</taxon>
        <taxon>Bacillati</taxon>
        <taxon>Bacillota</taxon>
        <taxon>Bacilli</taxon>
        <taxon>Bacillales</taxon>
        <taxon>Listeriaceae</taxon>
        <taxon>Listeria</taxon>
    </lineage>
</organism>
<evidence type="ECO:0000259" key="2">
    <source>
        <dbReference type="Pfam" id="PF13847"/>
    </source>
</evidence>
<reference evidence="3 4" key="1">
    <citation type="submission" date="2020-05" db="EMBL/GenBank/DDBJ databases">
        <authorList>
            <person name="Carlin C.R."/>
        </authorList>
    </citation>
    <scope>NUCLEOTIDE SEQUENCE [LARGE SCALE GENOMIC DNA]</scope>
    <source>
        <strain evidence="3 4">FSL W9-0585</strain>
    </source>
</reference>
<dbReference type="SUPFAM" id="SSF53335">
    <property type="entry name" value="S-adenosyl-L-methionine-dependent methyltransferases"/>
    <property type="match status" value="1"/>
</dbReference>
<dbReference type="InterPro" id="IPR029063">
    <property type="entry name" value="SAM-dependent_MTases_sf"/>
</dbReference>
<dbReference type="Gene3D" id="3.40.50.150">
    <property type="entry name" value="Vaccinia Virus protein VP39"/>
    <property type="match status" value="1"/>
</dbReference>
<keyword evidence="4" id="KW-1185">Reference proteome</keyword>
<dbReference type="InterPro" id="IPR025714">
    <property type="entry name" value="Methyltranfer_dom"/>
</dbReference>
<protein>
    <submittedName>
        <fullName evidence="3">Methyltransferase domain-containing protein</fullName>
    </submittedName>
</protein>
<evidence type="ECO:0000313" key="3">
    <source>
        <dbReference type="EMBL" id="MBA3926461.1"/>
    </source>
</evidence>
<dbReference type="GO" id="GO:0032259">
    <property type="term" value="P:methylation"/>
    <property type="evidence" value="ECO:0007669"/>
    <property type="project" value="UniProtKB-KW"/>
</dbReference>